<gene>
    <name evidence="7" type="ORF">Tasa_005_032</name>
</gene>
<dbReference type="InterPro" id="IPR003333">
    <property type="entry name" value="CMAS"/>
</dbReference>
<dbReference type="GO" id="GO:0008610">
    <property type="term" value="P:lipid biosynthetic process"/>
    <property type="evidence" value="ECO:0007669"/>
    <property type="project" value="InterPro"/>
</dbReference>
<accession>A0A0D6MHK6</accession>
<evidence type="ECO:0000256" key="2">
    <source>
        <dbReference type="ARBA" id="ARBA00022603"/>
    </source>
</evidence>
<organism evidence="7 8">
    <name type="scientific">Tanticharoenia sakaeratensis NBRC 103193</name>
    <dbReference type="NCBI Taxonomy" id="1231623"/>
    <lineage>
        <taxon>Bacteria</taxon>
        <taxon>Pseudomonadati</taxon>
        <taxon>Pseudomonadota</taxon>
        <taxon>Alphaproteobacteria</taxon>
        <taxon>Acetobacterales</taxon>
        <taxon>Acetobacteraceae</taxon>
        <taxon>Tanticharoenia</taxon>
    </lineage>
</organism>
<keyword evidence="4" id="KW-0949">S-adenosyl-L-methionine</keyword>
<keyword evidence="5" id="KW-0443">Lipid metabolism</keyword>
<name>A0A0D6MHK6_9PROT</name>
<dbReference type="GO" id="GO:0008168">
    <property type="term" value="F:methyltransferase activity"/>
    <property type="evidence" value="ECO:0007669"/>
    <property type="project" value="UniProtKB-KW"/>
</dbReference>
<keyword evidence="8" id="KW-1185">Reference proteome</keyword>
<keyword evidence="3" id="KW-0808">Transferase</keyword>
<dbReference type="InterPro" id="IPR050723">
    <property type="entry name" value="CFA/CMAS"/>
</dbReference>
<evidence type="ECO:0000256" key="6">
    <source>
        <dbReference type="PIRSR" id="PIRSR003085-1"/>
    </source>
</evidence>
<feature type="active site" evidence="6">
    <location>
        <position position="390"/>
    </location>
</feature>
<reference evidence="7 8" key="1">
    <citation type="submission" date="2012-10" db="EMBL/GenBank/DDBJ databases">
        <title>Genome sequencing of Tanticharoenia sakaeratensis NBRC 103193.</title>
        <authorList>
            <person name="Azuma Y."/>
            <person name="Hadano H."/>
            <person name="Hirakawa H."/>
            <person name="Matsushita K."/>
        </authorList>
    </citation>
    <scope>NUCLEOTIDE SEQUENCE [LARGE SCALE GENOMIC DNA]</scope>
    <source>
        <strain evidence="7 8">NBRC 103193</strain>
    </source>
</reference>
<evidence type="ECO:0000313" key="7">
    <source>
        <dbReference type="EMBL" id="GAN53117.1"/>
    </source>
</evidence>
<dbReference type="Pfam" id="PF02353">
    <property type="entry name" value="CMAS"/>
    <property type="match status" value="1"/>
</dbReference>
<evidence type="ECO:0000256" key="1">
    <source>
        <dbReference type="ARBA" id="ARBA00010815"/>
    </source>
</evidence>
<dbReference type="AlphaFoldDB" id="A0A0D6MHK6"/>
<dbReference type="CDD" id="cd02440">
    <property type="entry name" value="AdoMet_MTases"/>
    <property type="match status" value="1"/>
</dbReference>
<dbReference type="STRING" id="1231623.Tasa_005_032"/>
<comment type="similarity">
    <text evidence="1">Belongs to the CFA/CMAS family.</text>
</comment>
<dbReference type="EMBL" id="BALE01000005">
    <property type="protein sequence ID" value="GAN53117.1"/>
    <property type="molecule type" value="Genomic_DNA"/>
</dbReference>
<dbReference type="InterPro" id="IPR029063">
    <property type="entry name" value="SAM-dependent_MTases_sf"/>
</dbReference>
<evidence type="ECO:0000256" key="4">
    <source>
        <dbReference type="ARBA" id="ARBA00022691"/>
    </source>
</evidence>
<protein>
    <submittedName>
        <fullName evidence="7">Cyclopropane-fatty-acyl-phospholipid synthase</fullName>
    </submittedName>
</protein>
<keyword evidence="2" id="KW-0489">Methyltransferase</keyword>
<evidence type="ECO:0000256" key="5">
    <source>
        <dbReference type="ARBA" id="ARBA00023098"/>
    </source>
</evidence>
<dbReference type="SUPFAM" id="SSF53335">
    <property type="entry name" value="S-adenosyl-L-methionine-dependent methyltransferases"/>
    <property type="match status" value="1"/>
</dbReference>
<dbReference type="RefSeq" id="WP_148505808.1">
    <property type="nucleotide sequence ID" value="NZ_BAQF01000010.1"/>
</dbReference>
<evidence type="ECO:0000256" key="3">
    <source>
        <dbReference type="ARBA" id="ARBA00022679"/>
    </source>
</evidence>
<comment type="caution">
    <text evidence="7">The sequence shown here is derived from an EMBL/GenBank/DDBJ whole genome shotgun (WGS) entry which is preliminary data.</text>
</comment>
<evidence type="ECO:0000313" key="8">
    <source>
        <dbReference type="Proteomes" id="UP000032679"/>
    </source>
</evidence>
<dbReference type="PANTHER" id="PTHR43667">
    <property type="entry name" value="CYCLOPROPANE-FATTY-ACYL-PHOSPHOLIPID SYNTHASE"/>
    <property type="match status" value="1"/>
</dbReference>
<dbReference type="GO" id="GO:0032259">
    <property type="term" value="P:methylation"/>
    <property type="evidence" value="ECO:0007669"/>
    <property type="project" value="UniProtKB-KW"/>
</dbReference>
<proteinExistence type="inferred from homology"/>
<sequence length="410" mass="46173">MSMSIVPTARQDGAAQVLTRGRPLGSRIARHLLKRLSEGHLSLTLPDGTVMETPEGRGGPRAVLIVHRWRAMTSFLISGDVGLAEAYLRGDWDTPDLVALITLGALNERRGHALRGWTPVRLLQTIAHARNRNTRRGSRRNIEAHYDLGNAFYEKWLDQGMSYSSALYADSTQALEVAQIAKQDRVLTLLDLPKPADVLEIGCGWGALAARIAEQGHRVTGVTLSHEQLAYTRNRLAEAGLNGQCDMRLQDYREISEQFDAVVSIEMFEAVGVQYWETYFQSLWACLKPSGTALLQVITISEERYVNYRKTPDFIQLHIFPGGMLPSVPALRREIAAAGLVLDHEEYFGLSYARTLAEWASRFEIAWPDIAAMRFSEEFRRKWRFYLAYCEAGFRTGALDVGLFRMTRPL</sequence>
<dbReference type="Proteomes" id="UP000032679">
    <property type="component" value="Unassembled WGS sequence"/>
</dbReference>
<dbReference type="Gene3D" id="3.40.50.150">
    <property type="entry name" value="Vaccinia Virus protein VP39"/>
    <property type="match status" value="1"/>
</dbReference>
<dbReference type="PIRSF" id="PIRSF003085">
    <property type="entry name" value="CMAS"/>
    <property type="match status" value="1"/>
</dbReference>
<dbReference type="PANTHER" id="PTHR43667:SF2">
    <property type="entry name" value="FATTY ACID C-METHYL TRANSFERASE"/>
    <property type="match status" value="1"/>
</dbReference>